<reference evidence="1" key="1">
    <citation type="submission" date="2019-08" db="EMBL/GenBank/DDBJ databases">
        <authorList>
            <person name="Kucharzyk K."/>
            <person name="Murdoch R.W."/>
            <person name="Higgins S."/>
            <person name="Loffler F."/>
        </authorList>
    </citation>
    <scope>NUCLEOTIDE SEQUENCE</scope>
</reference>
<protein>
    <submittedName>
        <fullName evidence="1">Uncharacterized protein</fullName>
    </submittedName>
</protein>
<evidence type="ECO:0000313" key="1">
    <source>
        <dbReference type="EMBL" id="MPM94237.1"/>
    </source>
</evidence>
<comment type="caution">
    <text evidence="1">The sequence shown here is derived from an EMBL/GenBank/DDBJ whole genome shotgun (WGS) entry which is preliminary data.</text>
</comment>
<organism evidence="1">
    <name type="scientific">bioreactor metagenome</name>
    <dbReference type="NCBI Taxonomy" id="1076179"/>
    <lineage>
        <taxon>unclassified sequences</taxon>
        <taxon>metagenomes</taxon>
        <taxon>ecological metagenomes</taxon>
    </lineage>
</organism>
<accession>A0A645DXY0</accession>
<sequence>MHRKRAGGQVNLYNVAGLQGSNRSASGSFWGNVSNAGAARAARKAPVGDEGHLLAQAHAHDGAGGAEHFLHTGAAARTFVADDDHFARLNLTGQNAAHCGFLRIVDAGRTAEDLHRSSHAGRLDDCAVGGQIAKQNCQSAVLGICFRSGVDHSRVFDGSGFHHLT</sequence>
<name>A0A645DXY0_9ZZZZ</name>
<dbReference type="EMBL" id="VSSQ01040910">
    <property type="protein sequence ID" value="MPM94237.1"/>
    <property type="molecule type" value="Genomic_DNA"/>
</dbReference>
<proteinExistence type="predicted"/>
<dbReference type="AlphaFoldDB" id="A0A645DXY0"/>
<gene>
    <name evidence="1" type="ORF">SDC9_141382</name>
</gene>